<comment type="caution">
    <text evidence="2">The sequence shown here is derived from an EMBL/GenBank/DDBJ whole genome shotgun (WGS) entry which is preliminary data.</text>
</comment>
<keyword evidence="1" id="KW-0732">Signal</keyword>
<keyword evidence="3" id="KW-1185">Reference proteome</keyword>
<dbReference type="RefSeq" id="WP_406760433.1">
    <property type="nucleotide sequence ID" value="NZ_JBJIAB010000002.1"/>
</dbReference>
<protein>
    <recommendedName>
        <fullName evidence="4">CARDB domain-containing protein</fullName>
    </recommendedName>
</protein>
<dbReference type="Proteomes" id="UP001623600">
    <property type="component" value="Unassembled WGS sequence"/>
</dbReference>
<dbReference type="EMBL" id="JBJIAB010000002">
    <property type="protein sequence ID" value="MFL0163978.1"/>
    <property type="molecule type" value="Genomic_DNA"/>
</dbReference>
<reference evidence="2 3" key="1">
    <citation type="submission" date="2024-11" db="EMBL/GenBank/DDBJ databases">
        <authorList>
            <person name="Heng Y.C."/>
            <person name="Lim A.C.H."/>
            <person name="Lee J.K.Y."/>
            <person name="Kittelmann S."/>
        </authorList>
    </citation>
    <scope>NUCLEOTIDE SEQUENCE [LARGE SCALE GENOMIC DNA]</scope>
    <source>
        <strain evidence="2 3">WILCCON 0112</strain>
    </source>
</reference>
<proteinExistence type="predicted"/>
<gene>
    <name evidence="2" type="ORF">ACJDTP_02710</name>
</gene>
<feature type="signal peptide" evidence="1">
    <location>
        <begin position="1"/>
        <end position="34"/>
    </location>
</feature>
<feature type="chain" id="PRO_5046167112" description="CARDB domain-containing protein" evidence="1">
    <location>
        <begin position="35"/>
        <end position="660"/>
    </location>
</feature>
<evidence type="ECO:0000256" key="1">
    <source>
        <dbReference type="SAM" id="SignalP"/>
    </source>
</evidence>
<evidence type="ECO:0000313" key="3">
    <source>
        <dbReference type="Proteomes" id="UP001623600"/>
    </source>
</evidence>
<name>A0ABW8RZD7_9CLOT</name>
<organism evidence="2 3">
    <name type="scientific">Candidatus Clostridium helianthi</name>
    <dbReference type="NCBI Taxonomy" id="3381660"/>
    <lineage>
        <taxon>Bacteria</taxon>
        <taxon>Bacillati</taxon>
        <taxon>Bacillota</taxon>
        <taxon>Clostridia</taxon>
        <taxon>Eubacteriales</taxon>
        <taxon>Clostridiaceae</taxon>
        <taxon>Clostridium</taxon>
    </lineage>
</organism>
<evidence type="ECO:0008006" key="4">
    <source>
        <dbReference type="Google" id="ProtNLM"/>
    </source>
</evidence>
<sequence length="660" mass="73412">MTKIKDKKTLFGKALTLASLTLIALSVSTVKVHALGGMPTGGNSALDPVAVSQDGTMTRATFNSNNGSYLPNWYGGNQLFLQSYQGITMYSPLPNPGDAQYSDIRNLAQSYENANIDPGYIPESWTLADSSYGNYKLYASQLNDTSLDNLSGGKTYNSVAPYAGTWGEYRYLGYSSFGSAINNPYFPSDYNSHYTAGNYGYDDAPWNMGMACPGGESMWDNSDNTQMYQNKIDAITLLLSQNPDMGYYGGWDPYGWANKLSLRTDPTKTSAIFVGTRGGYSYYRTLATYNPDVRNLRVVSTVVRDKATNEIMGYDNMSETDPYNYQHSVNPIKPLVPGDEYTVEVTVKNMSTIPTTSNPSLIDGGYGYGSVATSSVYGFTDNQFQTTADKPETFAGGEEKTFTWNLAFDENVGKALRVTSLIDKVHNDNAENLDRNDDTSNILFKVQQPSTTVGTTYIKLVGTDGREYDRATPGADYKIRYYVGYSGADVKKAIYRTEHYTTHDSKGHSHSHSRQVFDHWEFPVKSIPLNIEIDRNIPPVHGFSDVYKETIPKSSEIHAGDTYVYTTKDYHTYEVPVIRTLAQASSNLSSIVQDDNSKQYGSHALFAEWHELYDFSVGSVVVKPVSETPYQPGYQTYAVQYRIGIREIWVQGIRMDVLSS</sequence>
<accession>A0ABW8RZD7</accession>
<evidence type="ECO:0000313" key="2">
    <source>
        <dbReference type="EMBL" id="MFL0163978.1"/>
    </source>
</evidence>